<gene>
    <name evidence="1" type="ORF">ACHIPZ_24150</name>
    <name evidence="2" type="ORF">ACHIRB_13075</name>
</gene>
<dbReference type="Proteomes" id="UP001609175">
    <property type="component" value="Unassembled WGS sequence"/>
</dbReference>
<dbReference type="SUPFAM" id="SSF50475">
    <property type="entry name" value="FMN-binding split barrel"/>
    <property type="match status" value="1"/>
</dbReference>
<evidence type="ECO:0000313" key="3">
    <source>
        <dbReference type="Proteomes" id="UP001609175"/>
    </source>
</evidence>
<name>A0ABW7K4Z8_9NOCA</name>
<accession>A0ABW7K4Z8</accession>
<reference evidence="3 4" key="1">
    <citation type="submission" date="2024-10" db="EMBL/GenBank/DDBJ databases">
        <authorList>
            <person name="Riesco R."/>
        </authorList>
    </citation>
    <scope>NUCLEOTIDE SEQUENCE [LARGE SCALE GENOMIC DNA]</scope>
    <source>
        <strain evidence="1 3">NCIMB 15449</strain>
        <strain evidence="2 4">NCIMB 15450</strain>
    </source>
</reference>
<evidence type="ECO:0000313" key="2">
    <source>
        <dbReference type="EMBL" id="MFH5229493.1"/>
    </source>
</evidence>
<organism evidence="2 4">
    <name type="scientific">Antrihabitans spumae</name>
    <dbReference type="NCBI Taxonomy" id="3373370"/>
    <lineage>
        <taxon>Bacteria</taxon>
        <taxon>Bacillati</taxon>
        <taxon>Actinomycetota</taxon>
        <taxon>Actinomycetes</taxon>
        <taxon>Mycobacteriales</taxon>
        <taxon>Nocardiaceae</taxon>
        <taxon>Antrihabitans</taxon>
    </lineage>
</organism>
<dbReference type="EMBL" id="JBIMSO010000071">
    <property type="protein sequence ID" value="MFH5211274.1"/>
    <property type="molecule type" value="Genomic_DNA"/>
</dbReference>
<keyword evidence="4" id="KW-1185">Reference proteome</keyword>
<evidence type="ECO:0000313" key="1">
    <source>
        <dbReference type="EMBL" id="MFH5211274.1"/>
    </source>
</evidence>
<comment type="caution">
    <text evidence="2">The sequence shown here is derived from an EMBL/GenBank/DDBJ whole genome shotgun (WGS) entry which is preliminary data.</text>
</comment>
<protein>
    <submittedName>
        <fullName evidence="2">Uncharacterized protein</fullName>
    </submittedName>
</protein>
<sequence>MVRPDERGKKCPKGWLSAHLDERGPTELSYRAGSFPCDSTEGRHDPKVSLTLDGTDIGRNIVRVEGVAESAPDQSAAHEQPAYVAKYLERIGVLFGTPERFAERFSSPLLITPTRVYT</sequence>
<dbReference type="EMBL" id="JBIMSN010000056">
    <property type="protein sequence ID" value="MFH5229493.1"/>
    <property type="molecule type" value="Genomic_DNA"/>
</dbReference>
<evidence type="ECO:0000313" key="4">
    <source>
        <dbReference type="Proteomes" id="UP001609219"/>
    </source>
</evidence>
<proteinExistence type="predicted"/>
<dbReference type="InterPro" id="IPR012349">
    <property type="entry name" value="Split_barrel_FMN-bd"/>
</dbReference>
<dbReference type="RefSeq" id="WP_395117620.1">
    <property type="nucleotide sequence ID" value="NZ_JBIMSN010000056.1"/>
</dbReference>
<dbReference type="Proteomes" id="UP001609219">
    <property type="component" value="Unassembled WGS sequence"/>
</dbReference>
<dbReference type="Gene3D" id="2.30.110.10">
    <property type="entry name" value="Electron Transport, Fmn-binding Protein, Chain A"/>
    <property type="match status" value="1"/>
</dbReference>